<feature type="domain" description="Alpha-2-macroglobulin bait region" evidence="5">
    <location>
        <begin position="467"/>
        <end position="603"/>
    </location>
</feature>
<protein>
    <recommendedName>
        <fullName evidence="10">CD109 antigen</fullName>
    </recommendedName>
</protein>
<proteinExistence type="predicted"/>
<dbReference type="GO" id="GO:0005615">
    <property type="term" value="C:extracellular space"/>
    <property type="evidence" value="ECO:0007669"/>
    <property type="project" value="InterPro"/>
</dbReference>
<feature type="chain" id="PRO_5042131755" description="CD109 antigen" evidence="4">
    <location>
        <begin position="20"/>
        <end position="1621"/>
    </location>
</feature>
<dbReference type="PANTHER" id="PTHR11412">
    <property type="entry name" value="MACROGLOBULIN / COMPLEMENT"/>
    <property type="match status" value="1"/>
</dbReference>
<dbReference type="Pfam" id="PF07703">
    <property type="entry name" value="A2M_BRD"/>
    <property type="match status" value="1"/>
</dbReference>
<keyword evidence="1 2" id="KW-1015">Disulfide bond</keyword>
<feature type="domain" description="Alpha-macroglobulin receptor-binding" evidence="7">
    <location>
        <begin position="1470"/>
        <end position="1561"/>
    </location>
</feature>
<dbReference type="SMART" id="SM01359">
    <property type="entry name" value="A2M_N_2"/>
    <property type="match status" value="1"/>
</dbReference>
<feature type="disulfide bond" evidence="2">
    <location>
        <begin position="707"/>
        <end position="722"/>
    </location>
</feature>
<dbReference type="InterPro" id="IPR036595">
    <property type="entry name" value="A-macroglobulin_rcpt-bd_sf"/>
</dbReference>
<evidence type="ECO:0000313" key="9">
    <source>
        <dbReference type="Proteomes" id="UP001292079"/>
    </source>
</evidence>
<dbReference type="InterPro" id="IPR013783">
    <property type="entry name" value="Ig-like_fold"/>
</dbReference>
<dbReference type="SMART" id="SM01361">
    <property type="entry name" value="A2M_recep"/>
    <property type="match status" value="1"/>
</dbReference>
<evidence type="ECO:0000256" key="2">
    <source>
        <dbReference type="PROSITE-ProRule" id="PRU00124"/>
    </source>
</evidence>
<dbReference type="GO" id="GO:0004866">
    <property type="term" value="F:endopeptidase inhibitor activity"/>
    <property type="evidence" value="ECO:0007669"/>
    <property type="project" value="InterPro"/>
</dbReference>
<dbReference type="Pfam" id="PF07677">
    <property type="entry name" value="A2M_recep"/>
    <property type="match status" value="1"/>
</dbReference>
<keyword evidence="4" id="KW-0732">Signal</keyword>
<organism evidence="8 9">
    <name type="scientific">Schistosoma mekongi</name>
    <name type="common">Parasitic worm</name>
    <dbReference type="NCBI Taxonomy" id="38744"/>
    <lineage>
        <taxon>Eukaryota</taxon>
        <taxon>Metazoa</taxon>
        <taxon>Spiralia</taxon>
        <taxon>Lophotrochozoa</taxon>
        <taxon>Platyhelminthes</taxon>
        <taxon>Trematoda</taxon>
        <taxon>Digenea</taxon>
        <taxon>Strigeidida</taxon>
        <taxon>Schistosomatoidea</taxon>
        <taxon>Schistosomatidae</taxon>
        <taxon>Schistosoma</taxon>
    </lineage>
</organism>
<name>A0AAE2D7Z6_SCHME</name>
<dbReference type="InterPro" id="IPR011626">
    <property type="entry name" value="Alpha-macroglobulin_TED"/>
</dbReference>
<dbReference type="SUPFAM" id="SSF49410">
    <property type="entry name" value="Alpha-macroglobulin receptor domain"/>
    <property type="match status" value="1"/>
</dbReference>
<evidence type="ECO:0000259" key="5">
    <source>
        <dbReference type="SMART" id="SM01359"/>
    </source>
</evidence>
<dbReference type="InterPro" id="IPR050473">
    <property type="entry name" value="A2M/Complement_sys"/>
</dbReference>
<dbReference type="EMBL" id="JALJAT010000001">
    <property type="protein sequence ID" value="KAK4474609.1"/>
    <property type="molecule type" value="Genomic_DNA"/>
</dbReference>
<keyword evidence="3" id="KW-0472">Membrane</keyword>
<evidence type="ECO:0008006" key="10">
    <source>
        <dbReference type="Google" id="ProtNLM"/>
    </source>
</evidence>
<dbReference type="Gene3D" id="2.60.40.10">
    <property type="entry name" value="Immunoglobulins"/>
    <property type="match status" value="1"/>
</dbReference>
<dbReference type="Gene3D" id="2.60.40.690">
    <property type="entry name" value="Alpha-macroglobulin, receptor-binding domain"/>
    <property type="match status" value="1"/>
</dbReference>
<comment type="caution">
    <text evidence="2">Lacks conserved residue(s) required for the propagation of feature annotation.</text>
</comment>
<evidence type="ECO:0000256" key="3">
    <source>
        <dbReference type="SAM" id="Phobius"/>
    </source>
</evidence>
<reference evidence="8" key="2">
    <citation type="journal article" date="2023" name="Infect Dis Poverty">
        <title>Chromosome-scale genome of the human blood fluke Schistosoma mekongi and its implications for public health.</title>
        <authorList>
            <person name="Zhou M."/>
            <person name="Xu L."/>
            <person name="Xu D."/>
            <person name="Chen W."/>
            <person name="Khan J."/>
            <person name="Hu Y."/>
            <person name="Huang H."/>
            <person name="Wei H."/>
            <person name="Zhang Y."/>
            <person name="Chusongsang P."/>
            <person name="Tanasarnprasert K."/>
            <person name="Hu X."/>
            <person name="Limpanont Y."/>
            <person name="Lv Z."/>
        </authorList>
    </citation>
    <scope>NUCLEOTIDE SEQUENCE</scope>
    <source>
        <strain evidence="8">LV_2022a</strain>
    </source>
</reference>
<gene>
    <name evidence="8" type="ORF">MN116_000722</name>
</gene>
<dbReference type="InterPro" id="IPR002172">
    <property type="entry name" value="LDrepeatLR_classA_rpt"/>
</dbReference>
<dbReference type="Gene3D" id="2.60.40.1940">
    <property type="match status" value="1"/>
</dbReference>
<reference evidence="8" key="1">
    <citation type="submission" date="2022-04" db="EMBL/GenBank/DDBJ databases">
        <authorList>
            <person name="Xu L."/>
            <person name="Lv Z."/>
        </authorList>
    </citation>
    <scope>NUCLEOTIDE SEQUENCE</scope>
    <source>
        <strain evidence="8">LV_2022a</strain>
    </source>
</reference>
<dbReference type="Gene3D" id="2.60.40.2950">
    <property type="match status" value="1"/>
</dbReference>
<evidence type="ECO:0000256" key="4">
    <source>
        <dbReference type="SAM" id="SignalP"/>
    </source>
</evidence>
<comment type="caution">
    <text evidence="8">The sequence shown here is derived from an EMBL/GenBank/DDBJ whole genome shotgun (WGS) entry which is preliminary data.</text>
</comment>
<dbReference type="InterPro" id="IPR008930">
    <property type="entry name" value="Terpenoid_cyclase/PrenylTrfase"/>
</dbReference>
<dbReference type="SUPFAM" id="SSF48239">
    <property type="entry name" value="Terpenoid cyclases/Protein prenyltransferases"/>
    <property type="match status" value="1"/>
</dbReference>
<dbReference type="PROSITE" id="PS50068">
    <property type="entry name" value="LDLRA_2"/>
    <property type="match status" value="1"/>
</dbReference>
<dbReference type="Gene3D" id="1.50.10.20">
    <property type="match status" value="1"/>
</dbReference>
<sequence length="1621" mass="184967">MHNYLILYISLIIISIVNTQKQEGYKLDPLTSYVILAPNRIRANELVQISVSIFELLYEQLTIRLAIKVNSTEIISSREVFKSTGTRIMQLKVPNYARTGTYWLHVEGSIVSNASILFSNLTKLTFSEQSESIFIHVSKPIYHQSQIVRFRVIPMLPDLTPAYGSLVSIDVLDASGNLFKRWLNPMTNIGGIIELDFPLSDQVHEGVWLIRANHERFSAEKTFQVKEYWRPLWDVNVTLPLRITDNQLGFYGLISANYTSGKAVKGNATVLIQLRKSGPDRWTNPPKAEFRRYLLALDGIGDFLITMSEIRQAISSSTTDSSLANTEIWVNVTYFNWWEKSHRTGWAFTKVYSSNPLIKFLGGMVRPFKPNMYFTVYMVVYMADGSMVKYSGNRKVTLSFYCLDNTFENQITLPISDDGVIHYTYRPSGEGCITYRLEARYIDETDRILSNDQQRLFAVNSYSGAYLQLSTSTLSPKVNEYMVIHVQTNYPTDKIHYVIVSSGNILATDQLRMPNAVTSRTFSIAVSRFMFPISHIVAYFIKDNSEIVSDSLTFYTNYTNLNNVQMQVNRGKDLNQDTLEIRGYAKPGAYMAFSVIHADLYAIGGASFLREYDIVDELMSYEQHSQSPLVHTWYDDFRDIKRVYLPTSSNGADTNSTMNSSGLIIFTDANFTKANFYHTCNETENPARALPCYSLTGRDCYSRSERCDGINQCATWVDEMDCPENETKNPQPLRLINTFDILNRQWNDGAWLWHSTFVKADGQIQFRVDLPKMNADWVAGAFSVDSELGLALMAQPYLFSGTRRFYMTVELPEEAVWGEQIGVRACLFNNWNYWVEALVEVKASPDIRFIQVGLEGRVSAYAPEVSINKSVQSLAYLEAGTSRYIYMPVSPKLPGNTSFTICAYSFIGSNCETHTIYVRMNGVTNYFHTASFLDLTSSSTLYVNNFKIIVPQKFTIPERRLQRFVPGSQKAILSVVGDFIGPALSEKFQYANTQNILRLTYASAENVFFELGYNMNLLLYLHGAGHLPYSILENGLIYCSVVLQKGFSYFNAKIGAFANFRDRLDETDPLVTAIALWSLLLTRQTQWNRLIYVDDDTFVRIINYLKITQQFSSYEGGTDSQLSVDVRLSGSWNISNVVDRRFSPIINKTKWPDPIDQECHRRIPSTAMVIIALRSTERTLPSGVGADKAEGIVSEAVRFLSRHILNIDDLFSQMIGTYALKVAVDATSQHKISQALKRIEAFRHKGDYVYYANYRIPPPKWELDQAGRRIENPRLEMPNDGYGVLCSSIYFLLKHELGEWSFRSSEALDMVHWLASERNHVAGFASTFDSLFAMHALRKFALADTNRALYRMAVDEKISSMNTWANRIYIDTHNYSTVTHTTFPPEDVWGDITMKLEGTGRVLLQLGVEVNVEYKEMQKMPRNPLDTEQVLRSFEIECTPGFLSRNNSIMIMTACGRWVGTTGIEPLPQSGMAVFEIGLPTGFIVLNDDLRRYVNSLMVPNLRYARANNRFVHFYFDTITPDTTCVQFTAERYYPVANITQQHRCSAYEYYEPGRYNNSLYNVVSLYTNNICNVCGSFACPYCPDYNIAKKRVQLSISVIYSIFIIRLILSYMYNISITFT</sequence>
<accession>A0AAE2D7Z6</accession>
<feature type="signal peptide" evidence="4">
    <location>
        <begin position="1"/>
        <end position="19"/>
    </location>
</feature>
<evidence type="ECO:0000259" key="6">
    <source>
        <dbReference type="SMART" id="SM01360"/>
    </source>
</evidence>
<dbReference type="InterPro" id="IPR011625">
    <property type="entry name" value="A2M_N_BRD"/>
</dbReference>
<keyword evidence="9" id="KW-1185">Reference proteome</keyword>
<dbReference type="SMART" id="SM01360">
    <property type="entry name" value="A2M"/>
    <property type="match status" value="1"/>
</dbReference>
<dbReference type="Gene3D" id="2.20.130.20">
    <property type="match status" value="1"/>
</dbReference>
<evidence type="ECO:0000259" key="7">
    <source>
        <dbReference type="SMART" id="SM01361"/>
    </source>
</evidence>
<feature type="transmembrane region" description="Helical" evidence="3">
    <location>
        <begin position="1593"/>
        <end position="1614"/>
    </location>
</feature>
<dbReference type="Proteomes" id="UP001292079">
    <property type="component" value="Unassembled WGS sequence"/>
</dbReference>
<keyword evidence="3" id="KW-1133">Transmembrane helix</keyword>
<evidence type="ECO:0000256" key="1">
    <source>
        <dbReference type="ARBA" id="ARBA00023157"/>
    </source>
</evidence>
<dbReference type="Gene3D" id="2.60.40.1930">
    <property type="match status" value="2"/>
</dbReference>
<feature type="domain" description="Alpha-2-macroglobulin" evidence="6">
    <location>
        <begin position="750"/>
        <end position="841"/>
    </location>
</feature>
<dbReference type="InterPro" id="IPR001599">
    <property type="entry name" value="Macroglobln_a2"/>
</dbReference>
<dbReference type="Pfam" id="PF07678">
    <property type="entry name" value="TED_complement"/>
    <property type="match status" value="1"/>
</dbReference>
<keyword evidence="3" id="KW-0812">Transmembrane</keyword>
<dbReference type="PANTHER" id="PTHR11412:SF146">
    <property type="entry name" value="CD109 ANTIGEN"/>
    <property type="match status" value="1"/>
</dbReference>
<dbReference type="Pfam" id="PF00207">
    <property type="entry name" value="A2M"/>
    <property type="match status" value="1"/>
</dbReference>
<evidence type="ECO:0000313" key="8">
    <source>
        <dbReference type="EMBL" id="KAK4474609.1"/>
    </source>
</evidence>
<dbReference type="InterPro" id="IPR009048">
    <property type="entry name" value="A-macroglobulin_rcpt-bd"/>
</dbReference>